<dbReference type="PANTHER" id="PTHR45756:SF1">
    <property type="entry name" value="PROTEIN KINASE DOMAIN CONTAINING PROTEIN"/>
    <property type="match status" value="1"/>
</dbReference>
<evidence type="ECO:0000313" key="3">
    <source>
        <dbReference type="Proteomes" id="UP000266673"/>
    </source>
</evidence>
<dbReference type="GO" id="GO:0005524">
    <property type="term" value="F:ATP binding"/>
    <property type="evidence" value="ECO:0007669"/>
    <property type="project" value="InterPro"/>
</dbReference>
<dbReference type="Proteomes" id="UP000266673">
    <property type="component" value="Unassembled WGS sequence"/>
</dbReference>
<dbReference type="STRING" id="44941.A0A397V182"/>
<proteinExistence type="predicted"/>
<sequence length="585" mass="68307">MNSTVEATVEATAEILTLAFPIVGPIINAINKIAKEIYQIYENAECNKEICQIITNRVKAAQYAIEKIGNLGDEEEKGYYLAFKRFENVLTNVKEFTKRVSKIKGYKRYFDANEVKSKYEKLTEEYDACMKDLHLAIDIANKNARDKESQIVNKSLEEIEETLKNFIQGTNYNFDLLNQKLDIVIQSQIAKPSNVKSISPNELTDPPAQHKNGIIKLYHTIEVECKEFEQYDSSLLAKLGELDSSNILRFYGLSHIDNLKVIVFEWAEYGSLKDLYNAYDIPWTRKIRIIRDICHGLVNLRNVNIFHHDIRCENVYVQHNLDPNLGNFKYARAIDAATKNLGLEIIIVRWMAPELIMKYKQRKYNENTYTSKCEIFSFGMLIWELCYEKLPYKDWDFVKISDYVLSGKREKLLRGKFDNPDDKQIQNKFIEIIEKMWQKIPQQRIEITKLYRKLEKLAMNYPISPFERQLLEDKKLDFEGEDNDDAPSFNFVMDLAKGIELHNQKDYKNAWKCFKENADLGNLSAKYWKGYYLYNGYDGIVEKDQTSAMELFKEASDNDHPYGYKVDGLWPLHISNARPRSCGIS</sequence>
<dbReference type="InterPro" id="IPR059179">
    <property type="entry name" value="MLKL-like_MCAfunc"/>
</dbReference>
<dbReference type="GO" id="GO:0004672">
    <property type="term" value="F:protein kinase activity"/>
    <property type="evidence" value="ECO:0007669"/>
    <property type="project" value="InterPro"/>
</dbReference>
<dbReference type="AlphaFoldDB" id="A0A397V182"/>
<dbReference type="Pfam" id="PF07714">
    <property type="entry name" value="PK_Tyr_Ser-Thr"/>
    <property type="match status" value="1"/>
</dbReference>
<dbReference type="InterPro" id="IPR054000">
    <property type="entry name" value="MLKL_N"/>
</dbReference>
<dbReference type="Gene3D" id="1.25.40.10">
    <property type="entry name" value="Tetratricopeptide repeat domain"/>
    <property type="match status" value="1"/>
</dbReference>
<dbReference type="InterPro" id="IPR053215">
    <property type="entry name" value="TKL_Ser/Thr_kinase"/>
</dbReference>
<dbReference type="InterPro" id="IPR001245">
    <property type="entry name" value="Ser-Thr/Tyr_kinase_cat_dom"/>
</dbReference>
<name>A0A397V182_9GLOM</name>
<dbReference type="GO" id="GO:0007166">
    <property type="term" value="P:cell surface receptor signaling pathway"/>
    <property type="evidence" value="ECO:0007669"/>
    <property type="project" value="InterPro"/>
</dbReference>
<reference evidence="2 3" key="1">
    <citation type="submission" date="2018-06" db="EMBL/GenBank/DDBJ databases">
        <title>Comparative genomics reveals the genomic features of Rhizophagus irregularis, R. cerebriforme, R. diaphanum and Gigaspora rosea, and their symbiotic lifestyle signature.</title>
        <authorList>
            <person name="Morin E."/>
            <person name="San Clemente H."/>
            <person name="Chen E.C.H."/>
            <person name="De La Providencia I."/>
            <person name="Hainaut M."/>
            <person name="Kuo A."/>
            <person name="Kohler A."/>
            <person name="Murat C."/>
            <person name="Tang N."/>
            <person name="Roy S."/>
            <person name="Loubradou J."/>
            <person name="Henrissat B."/>
            <person name="Grigoriev I.V."/>
            <person name="Corradi N."/>
            <person name="Roux C."/>
            <person name="Martin F.M."/>
        </authorList>
    </citation>
    <scope>NUCLEOTIDE SEQUENCE [LARGE SCALE GENOMIC DNA]</scope>
    <source>
        <strain evidence="2 3">DAOM 194757</strain>
    </source>
</reference>
<dbReference type="OrthoDB" id="2441194at2759"/>
<dbReference type="Gene3D" id="1.10.510.10">
    <property type="entry name" value="Transferase(Phosphotransferase) domain 1"/>
    <property type="match status" value="1"/>
</dbReference>
<evidence type="ECO:0000313" key="2">
    <source>
        <dbReference type="EMBL" id="RIB15742.1"/>
    </source>
</evidence>
<comment type="caution">
    <text evidence="2">The sequence shown here is derived from an EMBL/GenBank/DDBJ whole genome shotgun (WGS) entry which is preliminary data.</text>
</comment>
<keyword evidence="2" id="KW-0418">Kinase</keyword>
<dbReference type="CDD" id="cd21037">
    <property type="entry name" value="MLKL_NTD"/>
    <property type="match status" value="1"/>
</dbReference>
<dbReference type="InterPro" id="IPR011990">
    <property type="entry name" value="TPR-like_helical_dom_sf"/>
</dbReference>
<feature type="domain" description="Protein kinase" evidence="1">
    <location>
        <begin position="160"/>
        <end position="457"/>
    </location>
</feature>
<accession>A0A397V182</accession>
<dbReference type="Gene3D" id="1.20.930.20">
    <property type="entry name" value="Adaptor protein Cbl, N-terminal domain"/>
    <property type="match status" value="1"/>
</dbReference>
<dbReference type="EMBL" id="QKWP01000726">
    <property type="protein sequence ID" value="RIB15742.1"/>
    <property type="molecule type" value="Genomic_DNA"/>
</dbReference>
<keyword evidence="2" id="KW-0808">Transferase</keyword>
<dbReference type="InterPro" id="IPR036537">
    <property type="entry name" value="Adaptor_Cbl_N_dom_sf"/>
</dbReference>
<dbReference type="InterPro" id="IPR011009">
    <property type="entry name" value="Kinase-like_dom_sf"/>
</dbReference>
<dbReference type="PROSITE" id="PS00109">
    <property type="entry name" value="PROTEIN_KINASE_TYR"/>
    <property type="match status" value="1"/>
</dbReference>
<dbReference type="SUPFAM" id="SSF56112">
    <property type="entry name" value="Protein kinase-like (PK-like)"/>
    <property type="match status" value="1"/>
</dbReference>
<evidence type="ECO:0000259" key="1">
    <source>
        <dbReference type="PROSITE" id="PS50011"/>
    </source>
</evidence>
<protein>
    <submittedName>
        <fullName evidence="2">Kinase-like domain-containing protein</fullName>
    </submittedName>
</protein>
<dbReference type="InterPro" id="IPR008266">
    <property type="entry name" value="Tyr_kinase_AS"/>
</dbReference>
<dbReference type="InterPro" id="IPR000719">
    <property type="entry name" value="Prot_kinase_dom"/>
</dbReference>
<dbReference type="Pfam" id="PF22215">
    <property type="entry name" value="MLKL_N"/>
    <property type="match status" value="1"/>
</dbReference>
<dbReference type="PANTHER" id="PTHR45756">
    <property type="entry name" value="PALMITOYLTRANSFERASE"/>
    <property type="match status" value="1"/>
</dbReference>
<dbReference type="SUPFAM" id="SSF81901">
    <property type="entry name" value="HCP-like"/>
    <property type="match status" value="1"/>
</dbReference>
<organism evidence="2 3">
    <name type="scientific">Gigaspora rosea</name>
    <dbReference type="NCBI Taxonomy" id="44941"/>
    <lineage>
        <taxon>Eukaryota</taxon>
        <taxon>Fungi</taxon>
        <taxon>Fungi incertae sedis</taxon>
        <taxon>Mucoromycota</taxon>
        <taxon>Glomeromycotina</taxon>
        <taxon>Glomeromycetes</taxon>
        <taxon>Diversisporales</taxon>
        <taxon>Gigasporaceae</taxon>
        <taxon>Gigaspora</taxon>
    </lineage>
</organism>
<gene>
    <name evidence="2" type="ORF">C2G38_2039145</name>
</gene>
<keyword evidence="3" id="KW-1185">Reference proteome</keyword>
<dbReference type="PROSITE" id="PS50011">
    <property type="entry name" value="PROTEIN_KINASE_DOM"/>
    <property type="match status" value="1"/>
</dbReference>